<feature type="domain" description="Reverse transcriptase RNase H-like" evidence="7">
    <location>
        <begin position="5"/>
        <end position="76"/>
    </location>
</feature>
<evidence type="ECO:0000313" key="8">
    <source>
        <dbReference type="EMBL" id="CAI5743632.1"/>
    </source>
</evidence>
<keyword evidence="9" id="KW-1185">Reference proteome</keyword>
<gene>
    <name evidence="8" type="ORF">PDE001_LOCUS8835</name>
</gene>
<evidence type="ECO:0000256" key="6">
    <source>
        <dbReference type="ARBA" id="ARBA00022918"/>
    </source>
</evidence>
<keyword evidence="5" id="KW-0378">Hydrolase</keyword>
<dbReference type="Pfam" id="PF17917">
    <property type="entry name" value="RT_RNaseH"/>
    <property type="match status" value="1"/>
</dbReference>
<dbReference type="InterPro" id="IPR041373">
    <property type="entry name" value="RT_RNaseH"/>
</dbReference>
<sequence>MGGIFRGAQINWSVTEKEGYPIIKACIQLEFLLVRSRRFRLFCDHANLIHIFSPAQSAKRHIRGKLQRWALHLVPYRYEIAHLSDERNVFADIVSRWIAPPQPVNATTYAMRLHSEPQLSPLRPLQQPPRFVYRSVKEIVTHQQRSSSRPVPFLQMDRRS</sequence>
<evidence type="ECO:0000256" key="4">
    <source>
        <dbReference type="ARBA" id="ARBA00022759"/>
    </source>
</evidence>
<protein>
    <recommendedName>
        <fullName evidence="7">Reverse transcriptase RNase H-like domain-containing protein</fullName>
    </recommendedName>
</protein>
<keyword evidence="6" id="KW-0695">RNA-directed DNA polymerase</keyword>
<dbReference type="GO" id="GO:0003964">
    <property type="term" value="F:RNA-directed DNA polymerase activity"/>
    <property type="evidence" value="ECO:0007669"/>
    <property type="project" value="UniProtKB-KW"/>
</dbReference>
<proteinExistence type="predicted"/>
<name>A0AAV0V334_9STRA</name>
<comment type="caution">
    <text evidence="8">The sequence shown here is derived from an EMBL/GenBank/DDBJ whole genome shotgun (WGS) entry which is preliminary data.</text>
</comment>
<dbReference type="PANTHER" id="PTHR37984">
    <property type="entry name" value="PROTEIN CBG26694"/>
    <property type="match status" value="1"/>
</dbReference>
<keyword evidence="3" id="KW-0540">Nuclease</keyword>
<dbReference type="PANTHER" id="PTHR37984:SF5">
    <property type="entry name" value="PROTEIN NYNRIN-LIKE"/>
    <property type="match status" value="1"/>
</dbReference>
<dbReference type="GO" id="GO:0016787">
    <property type="term" value="F:hydrolase activity"/>
    <property type="evidence" value="ECO:0007669"/>
    <property type="project" value="UniProtKB-KW"/>
</dbReference>
<organism evidence="8 9">
    <name type="scientific">Peronospora destructor</name>
    <dbReference type="NCBI Taxonomy" id="86335"/>
    <lineage>
        <taxon>Eukaryota</taxon>
        <taxon>Sar</taxon>
        <taxon>Stramenopiles</taxon>
        <taxon>Oomycota</taxon>
        <taxon>Peronosporomycetes</taxon>
        <taxon>Peronosporales</taxon>
        <taxon>Peronosporaceae</taxon>
        <taxon>Peronospora</taxon>
    </lineage>
</organism>
<dbReference type="EMBL" id="CANTFM010001899">
    <property type="protein sequence ID" value="CAI5743632.1"/>
    <property type="molecule type" value="Genomic_DNA"/>
</dbReference>
<dbReference type="InterPro" id="IPR043502">
    <property type="entry name" value="DNA/RNA_pol_sf"/>
</dbReference>
<dbReference type="AlphaFoldDB" id="A0AAV0V334"/>
<evidence type="ECO:0000259" key="7">
    <source>
        <dbReference type="Pfam" id="PF17917"/>
    </source>
</evidence>
<reference evidence="8" key="1">
    <citation type="submission" date="2022-12" db="EMBL/GenBank/DDBJ databases">
        <authorList>
            <person name="Webb A."/>
        </authorList>
    </citation>
    <scope>NUCLEOTIDE SEQUENCE</scope>
    <source>
        <strain evidence="8">Pd1</strain>
    </source>
</reference>
<dbReference type="Proteomes" id="UP001162029">
    <property type="component" value="Unassembled WGS sequence"/>
</dbReference>
<keyword evidence="2" id="KW-0548">Nucleotidyltransferase</keyword>
<dbReference type="GO" id="GO:0004519">
    <property type="term" value="F:endonuclease activity"/>
    <property type="evidence" value="ECO:0007669"/>
    <property type="project" value="UniProtKB-KW"/>
</dbReference>
<evidence type="ECO:0000256" key="5">
    <source>
        <dbReference type="ARBA" id="ARBA00022801"/>
    </source>
</evidence>
<accession>A0AAV0V334</accession>
<keyword evidence="1" id="KW-0808">Transferase</keyword>
<evidence type="ECO:0000256" key="1">
    <source>
        <dbReference type="ARBA" id="ARBA00022679"/>
    </source>
</evidence>
<evidence type="ECO:0000256" key="3">
    <source>
        <dbReference type="ARBA" id="ARBA00022722"/>
    </source>
</evidence>
<dbReference type="InterPro" id="IPR050951">
    <property type="entry name" value="Retrovirus_Pol_polyprotein"/>
</dbReference>
<dbReference type="SUPFAM" id="SSF56672">
    <property type="entry name" value="DNA/RNA polymerases"/>
    <property type="match status" value="1"/>
</dbReference>
<keyword evidence="4" id="KW-0255">Endonuclease</keyword>
<evidence type="ECO:0000256" key="2">
    <source>
        <dbReference type="ARBA" id="ARBA00022695"/>
    </source>
</evidence>
<evidence type="ECO:0000313" key="9">
    <source>
        <dbReference type="Proteomes" id="UP001162029"/>
    </source>
</evidence>